<proteinExistence type="predicted"/>
<sequence>MNRKLGFIIIAVLILVVTVGSYVVYGATKDKKAENSVNEAKSSASDLYKEMEEKIDTGKETGHFAKVDREKILKAEALVSIAKADLKEATNKTSREYKEILQDEVESMIGQLREYNKGAAIAEPLYERIYAAEKLAAENPLSPDLLEELPLLKADVLEGNKEFKKLKPPFHDLFADRYILEVEKLEGIMNLFVTAEQAVQTLIDMSESEKTIKADFDKKYEEAKKLVEELSNESAKNELTAEMETAAKAFANADKKRDEEAKKKEEDEAKTFTGPEGEMYELGEGPSFDPAWSVAKKHGARLYFMPDSDVMIFVKDNSRILTMSAGFIGTDLNHGNILADLLTARGYKITQKEMNNVIQSGTPFEKEKEMFRVYREGKKLIAETW</sequence>
<protein>
    <submittedName>
        <fullName evidence="2">Uncharacterized protein</fullName>
    </submittedName>
</protein>
<evidence type="ECO:0000256" key="1">
    <source>
        <dbReference type="SAM" id="MobiDB-lite"/>
    </source>
</evidence>
<dbReference type="RefSeq" id="WP_118919263.1">
    <property type="nucleotide sequence ID" value="NZ_QWEG01000002.1"/>
</dbReference>
<comment type="caution">
    <text evidence="2">The sequence shown here is derived from an EMBL/GenBank/DDBJ whole genome shotgun (WGS) entry which is preliminary data.</text>
</comment>
<gene>
    <name evidence="2" type="ORF">D1B31_02935</name>
</gene>
<evidence type="ECO:0000313" key="3">
    <source>
        <dbReference type="Proteomes" id="UP000284416"/>
    </source>
</evidence>
<feature type="region of interest" description="Disordered" evidence="1">
    <location>
        <begin position="252"/>
        <end position="280"/>
    </location>
</feature>
<keyword evidence="3" id="KW-1185">Reference proteome</keyword>
<name>A0A417YXU6_9BACI</name>
<dbReference type="EMBL" id="QWEG01000002">
    <property type="protein sequence ID" value="RHW42566.1"/>
    <property type="molecule type" value="Genomic_DNA"/>
</dbReference>
<organism evidence="2 3">
    <name type="scientific">Neobacillus notoginsengisoli</name>
    <dbReference type="NCBI Taxonomy" id="1578198"/>
    <lineage>
        <taxon>Bacteria</taxon>
        <taxon>Bacillati</taxon>
        <taxon>Bacillota</taxon>
        <taxon>Bacilli</taxon>
        <taxon>Bacillales</taxon>
        <taxon>Bacillaceae</taxon>
        <taxon>Neobacillus</taxon>
    </lineage>
</organism>
<dbReference type="OrthoDB" id="2963116at2"/>
<feature type="compositionally biased region" description="Basic and acidic residues" evidence="1">
    <location>
        <begin position="253"/>
        <end position="270"/>
    </location>
</feature>
<dbReference type="AlphaFoldDB" id="A0A417YXU6"/>
<reference evidence="2 3" key="1">
    <citation type="journal article" date="2017" name="Int. J. Syst. Evol. Microbiol.">
        <title>Bacillus notoginsengisoli sp. nov., a novel bacterium isolated from the rhizosphere of Panax notoginseng.</title>
        <authorList>
            <person name="Zhang M.Y."/>
            <person name="Cheng J."/>
            <person name="Cai Y."/>
            <person name="Zhang T.Y."/>
            <person name="Wu Y.Y."/>
            <person name="Manikprabhu D."/>
            <person name="Li W.J."/>
            <person name="Zhang Y.X."/>
        </authorList>
    </citation>
    <scope>NUCLEOTIDE SEQUENCE [LARGE SCALE GENOMIC DNA]</scope>
    <source>
        <strain evidence="2 3">JCM 30743</strain>
    </source>
</reference>
<dbReference type="Proteomes" id="UP000284416">
    <property type="component" value="Unassembled WGS sequence"/>
</dbReference>
<evidence type="ECO:0000313" key="2">
    <source>
        <dbReference type="EMBL" id="RHW42566.1"/>
    </source>
</evidence>
<accession>A0A417YXU6</accession>